<evidence type="ECO:0000313" key="1">
    <source>
        <dbReference type="EMBL" id="ANU06861.1"/>
    </source>
</evidence>
<organism evidence="1 2">
    <name type="scientific">Paraurantiacibacter namhicola</name>
    <dbReference type="NCBI Taxonomy" id="645517"/>
    <lineage>
        <taxon>Bacteria</taxon>
        <taxon>Pseudomonadati</taxon>
        <taxon>Pseudomonadota</taxon>
        <taxon>Alphaproteobacteria</taxon>
        <taxon>Sphingomonadales</taxon>
        <taxon>Erythrobacteraceae</taxon>
        <taxon>Paraurantiacibacter</taxon>
    </lineage>
</organism>
<name>A0A1C7D6A5_9SPHN</name>
<accession>A0A1C7D6A5</accession>
<dbReference type="KEGG" id="anh:A6F65_00538"/>
<reference evidence="1 2" key="1">
    <citation type="submission" date="2016-07" db="EMBL/GenBank/DDBJ databases">
        <title>Complete genome sequence of Altererythrobacter namhicola JCM 16345T, containing esterase-encoding genes.</title>
        <authorList>
            <person name="Cheng H."/>
            <person name="Wu Y.-H."/>
            <person name="Jian S.-L."/>
            <person name="Huo Y.-Y."/>
            <person name="Wang C.-S."/>
            <person name="Xu X.-W."/>
        </authorList>
    </citation>
    <scope>NUCLEOTIDE SEQUENCE [LARGE SCALE GENOMIC DNA]</scope>
    <source>
        <strain evidence="1 2">JCM 16345</strain>
    </source>
</reference>
<dbReference type="PATRIC" id="fig|645517.4.peg.539"/>
<gene>
    <name evidence="1" type="ORF">A6F65_00538</name>
</gene>
<protein>
    <submittedName>
        <fullName evidence="1">Uncharacterized protein</fullName>
    </submittedName>
</protein>
<dbReference type="Proteomes" id="UP000092698">
    <property type="component" value="Chromosome"/>
</dbReference>
<dbReference type="RefSeq" id="WP_067785669.1">
    <property type="nucleotide sequence ID" value="NZ_CP016545.1"/>
</dbReference>
<dbReference type="EMBL" id="CP016545">
    <property type="protein sequence ID" value="ANU06861.1"/>
    <property type="molecule type" value="Genomic_DNA"/>
</dbReference>
<dbReference type="STRING" id="645517.A6F65_00538"/>
<dbReference type="OrthoDB" id="7340718at2"/>
<proteinExistence type="predicted"/>
<evidence type="ECO:0000313" key="2">
    <source>
        <dbReference type="Proteomes" id="UP000092698"/>
    </source>
</evidence>
<keyword evidence="2" id="KW-1185">Reference proteome</keyword>
<sequence length="300" mass="32832">MTGPHGAAPSRGIQPEVRDIAGTLAREANALAVLFYGSNLRTGSLEGVLDFYVLTGGAREKGIWPRVSYREFDQADGTRLRAKIATMNMATFAHAASGTSRDTTIWSRFVQPCAAIWTRDDAAARKLEAALDDAAQTAALLAAALGPPSAPERAYWKGLFRATYKAELRVEAPGREAQILDVNASHFDGLLAPALERAGVPVSQEGDMLHVTMAEKRRAEVLAWWKKRQRLGKPINLLRLAKATTTFEGAARYGAWKLERHSGIALEMTPFRERHPILAAPGAALEYWRKKRTRAASEDA</sequence>
<dbReference type="AlphaFoldDB" id="A0A1C7D6A5"/>